<sequence length="203" mass="23652">MKIYFTADSQAEEKFQKRFSQIVDILNNAGVLVMSNLAQKNVSGFSNQDLEKISRSGEVLLERVDALIIEGSRTIPESGYLIALALTHKKPILYLLEKGKAFDRNLLHLQEDKNTAKLLQLETYTDSILEKVIIEFLKLVEKGEDRQMPSIKFTLRITPRIERYLRWKTHNTKISKADYLRDMIEDMIDADENYQKFIQHEDE</sequence>
<evidence type="ECO:0000313" key="2">
    <source>
        <dbReference type="Proteomes" id="UP000176241"/>
    </source>
</evidence>
<dbReference type="Gene3D" id="3.40.50.450">
    <property type="match status" value="1"/>
</dbReference>
<evidence type="ECO:0000313" key="1">
    <source>
        <dbReference type="EMBL" id="OGY44614.1"/>
    </source>
</evidence>
<dbReference type="STRING" id="1797533.A2731_00935"/>
<evidence type="ECO:0008006" key="3">
    <source>
        <dbReference type="Google" id="ProtNLM"/>
    </source>
</evidence>
<name>A0A1G1XXF7_9BACT</name>
<comment type="caution">
    <text evidence="1">The sequence shown here is derived from an EMBL/GenBank/DDBJ whole genome shotgun (WGS) entry which is preliminary data.</text>
</comment>
<gene>
    <name evidence="1" type="ORF">A2731_00935</name>
</gene>
<dbReference type="AlphaFoldDB" id="A0A1G1XXF7"/>
<accession>A0A1G1XXF7</accession>
<proteinExistence type="predicted"/>
<dbReference type="EMBL" id="MHIC01000026">
    <property type="protein sequence ID" value="OGY44614.1"/>
    <property type="molecule type" value="Genomic_DNA"/>
</dbReference>
<dbReference type="Proteomes" id="UP000176241">
    <property type="component" value="Unassembled WGS sequence"/>
</dbReference>
<organism evidence="1 2">
    <name type="scientific">Candidatus Buchananbacteria bacterium RIFCSPHIGHO2_01_FULL_39_8</name>
    <dbReference type="NCBI Taxonomy" id="1797533"/>
    <lineage>
        <taxon>Bacteria</taxon>
        <taxon>Candidatus Buchananiibacteriota</taxon>
    </lineage>
</organism>
<reference evidence="1 2" key="1">
    <citation type="journal article" date="2016" name="Nat. Commun.">
        <title>Thousands of microbial genomes shed light on interconnected biogeochemical processes in an aquifer system.</title>
        <authorList>
            <person name="Anantharaman K."/>
            <person name="Brown C.T."/>
            <person name="Hug L.A."/>
            <person name="Sharon I."/>
            <person name="Castelle C.J."/>
            <person name="Probst A.J."/>
            <person name="Thomas B.C."/>
            <person name="Singh A."/>
            <person name="Wilkins M.J."/>
            <person name="Karaoz U."/>
            <person name="Brodie E.L."/>
            <person name="Williams K.H."/>
            <person name="Hubbard S.S."/>
            <person name="Banfield J.F."/>
        </authorList>
    </citation>
    <scope>NUCLEOTIDE SEQUENCE [LARGE SCALE GENOMIC DNA]</scope>
</reference>
<protein>
    <recommendedName>
        <fullName evidence="3">Nucleoside 2-deoxyribosyltransferase</fullName>
    </recommendedName>
</protein>